<feature type="domain" description="LppM" evidence="3">
    <location>
        <begin position="55"/>
        <end position="180"/>
    </location>
</feature>
<organism evidence="4 5">
    <name type="scientific">Actinomyces slackii</name>
    <dbReference type="NCBI Taxonomy" id="52774"/>
    <lineage>
        <taxon>Bacteria</taxon>
        <taxon>Bacillati</taxon>
        <taxon>Actinomycetota</taxon>
        <taxon>Actinomycetes</taxon>
        <taxon>Actinomycetales</taxon>
        <taxon>Actinomycetaceae</taxon>
        <taxon>Actinomyces</taxon>
    </lineage>
</organism>
<dbReference type="STRING" id="1278298.GCA_000428685_01084"/>
<keyword evidence="2" id="KW-0812">Transmembrane</keyword>
<gene>
    <name evidence="4" type="ORF">NCTC11923_00153</name>
</gene>
<dbReference type="Proteomes" id="UP000276899">
    <property type="component" value="Chromosome"/>
</dbReference>
<feature type="compositionally biased region" description="Pro residues" evidence="1">
    <location>
        <begin position="264"/>
        <end position="283"/>
    </location>
</feature>
<evidence type="ECO:0000313" key="4">
    <source>
        <dbReference type="EMBL" id="VEG73547.1"/>
    </source>
</evidence>
<reference evidence="4 5" key="1">
    <citation type="submission" date="2018-12" db="EMBL/GenBank/DDBJ databases">
        <authorList>
            <consortium name="Pathogen Informatics"/>
        </authorList>
    </citation>
    <scope>NUCLEOTIDE SEQUENCE [LARGE SCALE GENOMIC DNA]</scope>
    <source>
        <strain evidence="4 5">NCTC11923</strain>
    </source>
</reference>
<evidence type="ECO:0000256" key="2">
    <source>
        <dbReference type="SAM" id="Phobius"/>
    </source>
</evidence>
<evidence type="ECO:0000256" key="1">
    <source>
        <dbReference type="SAM" id="MobiDB-lite"/>
    </source>
</evidence>
<keyword evidence="2" id="KW-1133">Transmembrane helix</keyword>
<dbReference type="EMBL" id="LR134363">
    <property type="protein sequence ID" value="VEG73547.1"/>
    <property type="molecule type" value="Genomic_DNA"/>
</dbReference>
<feature type="region of interest" description="Disordered" evidence="1">
    <location>
        <begin position="237"/>
        <end position="283"/>
    </location>
</feature>
<proteinExistence type="predicted"/>
<evidence type="ECO:0000313" key="5">
    <source>
        <dbReference type="Proteomes" id="UP000276899"/>
    </source>
</evidence>
<evidence type="ECO:0000259" key="3">
    <source>
        <dbReference type="Pfam" id="PF21946"/>
    </source>
</evidence>
<dbReference type="InterPro" id="IPR053807">
    <property type="entry name" value="LppM"/>
</dbReference>
<dbReference type="AlphaFoldDB" id="A0A3S4WF67"/>
<dbReference type="KEGG" id="asla:NCTC11923_00153"/>
<sequence>MSKTLTTLVAPVRRGLLAAGLVGLLSVSALLPAVGHAQPLPTSSDSSSSADMSAELSLTIKSDDTVVSKSVVTDKSDYNFLTEENCTADSFTLNGADESKTEASASFEDKGDSRACTVEGTYKIEDLEGITHEGDEYVVKLDGPGSSSSDSFDVKVSITFPGKVTEADGGTVDGNTVTLTSLDHTVRGKDSPGLPWLWLGLGLVVLLAVGGGVAGVLVSQNKKKKAAAAAQAGGYVAQPLPGQVPGQQAQAPGYSPTQPLQSNPYPPQGQAPGYPPAQPPYQG</sequence>
<feature type="transmembrane region" description="Helical" evidence="2">
    <location>
        <begin position="196"/>
        <end position="218"/>
    </location>
</feature>
<feature type="compositionally biased region" description="Low complexity" evidence="1">
    <location>
        <begin position="237"/>
        <end position="253"/>
    </location>
</feature>
<protein>
    <recommendedName>
        <fullName evidence="3">LppM domain-containing protein</fullName>
    </recommendedName>
</protein>
<keyword evidence="5" id="KW-1185">Reference proteome</keyword>
<dbReference type="Pfam" id="PF21946">
    <property type="entry name" value="LppM"/>
    <property type="match status" value="1"/>
</dbReference>
<dbReference type="RefSeq" id="WP_051281409.1">
    <property type="nucleotide sequence ID" value="NZ_LR134363.1"/>
</dbReference>
<keyword evidence="2" id="KW-0472">Membrane</keyword>
<name>A0A3S4WF67_9ACTO</name>
<accession>A0A3S4WF67</accession>